<name>A0A0E9UTG1_ANGAN</name>
<protein>
    <submittedName>
        <fullName evidence="1">Uncharacterized protein</fullName>
    </submittedName>
</protein>
<dbReference type="EMBL" id="GBXM01039541">
    <property type="protein sequence ID" value="JAH69036.1"/>
    <property type="molecule type" value="Transcribed_RNA"/>
</dbReference>
<dbReference type="AlphaFoldDB" id="A0A0E9UTG1"/>
<sequence>MIFVPPLSCVGPGSVSLPLSINFTSLP</sequence>
<accession>A0A0E9UTG1</accession>
<evidence type="ECO:0000313" key="1">
    <source>
        <dbReference type="EMBL" id="JAH69036.1"/>
    </source>
</evidence>
<organism evidence="1">
    <name type="scientific">Anguilla anguilla</name>
    <name type="common">European freshwater eel</name>
    <name type="synonym">Muraena anguilla</name>
    <dbReference type="NCBI Taxonomy" id="7936"/>
    <lineage>
        <taxon>Eukaryota</taxon>
        <taxon>Metazoa</taxon>
        <taxon>Chordata</taxon>
        <taxon>Craniata</taxon>
        <taxon>Vertebrata</taxon>
        <taxon>Euteleostomi</taxon>
        <taxon>Actinopterygii</taxon>
        <taxon>Neopterygii</taxon>
        <taxon>Teleostei</taxon>
        <taxon>Anguilliformes</taxon>
        <taxon>Anguillidae</taxon>
        <taxon>Anguilla</taxon>
    </lineage>
</organism>
<reference evidence="1" key="2">
    <citation type="journal article" date="2015" name="Fish Shellfish Immunol.">
        <title>Early steps in the European eel (Anguilla anguilla)-Vibrio vulnificus interaction in the gills: Role of the RtxA13 toxin.</title>
        <authorList>
            <person name="Callol A."/>
            <person name="Pajuelo D."/>
            <person name="Ebbesson L."/>
            <person name="Teles M."/>
            <person name="MacKenzie S."/>
            <person name="Amaro C."/>
        </authorList>
    </citation>
    <scope>NUCLEOTIDE SEQUENCE</scope>
</reference>
<reference evidence="1" key="1">
    <citation type="submission" date="2014-11" db="EMBL/GenBank/DDBJ databases">
        <authorList>
            <person name="Amaro Gonzalez C."/>
        </authorList>
    </citation>
    <scope>NUCLEOTIDE SEQUENCE</scope>
</reference>
<proteinExistence type="predicted"/>